<protein>
    <submittedName>
        <fullName evidence="3">Tandem-95 repeat protein</fullName>
    </submittedName>
</protein>
<dbReference type="Pfam" id="PF17963">
    <property type="entry name" value="Big_9"/>
    <property type="match status" value="4"/>
</dbReference>
<evidence type="ECO:0000313" key="3">
    <source>
        <dbReference type="EMBL" id="MCG2461837.1"/>
    </source>
</evidence>
<dbReference type="Gene3D" id="4.10.1080.10">
    <property type="entry name" value="TSP type-3 repeat"/>
    <property type="match status" value="1"/>
</dbReference>
<dbReference type="Gene3D" id="2.60.40.3440">
    <property type="match status" value="4"/>
</dbReference>
<dbReference type="EMBL" id="JAIRBC010000020">
    <property type="protein sequence ID" value="MCG2461837.1"/>
    <property type="molecule type" value="Genomic_DNA"/>
</dbReference>
<dbReference type="GO" id="GO:0005509">
    <property type="term" value="F:calcium ion binding"/>
    <property type="evidence" value="ECO:0007669"/>
    <property type="project" value="InterPro"/>
</dbReference>
<proteinExistence type="predicted"/>
<accession>A0AAE3JTV5</accession>
<dbReference type="SUPFAM" id="SSF103647">
    <property type="entry name" value="TSP type-3 repeat"/>
    <property type="match status" value="1"/>
</dbReference>
<dbReference type="InterPro" id="IPR028974">
    <property type="entry name" value="TSP_type-3_rpt"/>
</dbReference>
<evidence type="ECO:0000313" key="4">
    <source>
        <dbReference type="Proteomes" id="UP001200642"/>
    </source>
</evidence>
<reference evidence="3" key="1">
    <citation type="submission" date="2023-02" db="EMBL/GenBank/DDBJ databases">
        <title>Genome of Flavobacteriaceae gen. nov. sp. strain F89.</title>
        <authorList>
            <person name="Wang Y."/>
        </authorList>
    </citation>
    <scope>NUCLEOTIDE SEQUENCE</scope>
    <source>
        <strain evidence="3">F89</strain>
    </source>
</reference>
<dbReference type="RefSeq" id="WP_317902978.1">
    <property type="nucleotide sequence ID" value="NZ_JAIRBC010000020.1"/>
</dbReference>
<feature type="transmembrane region" description="Helical" evidence="2">
    <location>
        <begin position="12"/>
        <end position="33"/>
    </location>
</feature>
<feature type="region of interest" description="Disordered" evidence="1">
    <location>
        <begin position="74"/>
        <end position="93"/>
    </location>
</feature>
<evidence type="ECO:0000256" key="2">
    <source>
        <dbReference type="SAM" id="Phobius"/>
    </source>
</evidence>
<keyword evidence="2" id="KW-0812">Transmembrane</keyword>
<keyword evidence="4" id="KW-1185">Reference proteome</keyword>
<dbReference type="NCBIfam" id="NF012211">
    <property type="entry name" value="tand_rpt_95"/>
    <property type="match status" value="4"/>
</dbReference>
<gene>
    <name evidence="3" type="ORF">K8352_13845</name>
</gene>
<dbReference type="AlphaFoldDB" id="A0AAE3JTV5"/>
<feature type="non-terminal residue" evidence="3">
    <location>
        <position position="658"/>
    </location>
</feature>
<dbReference type="Proteomes" id="UP001200642">
    <property type="component" value="Unassembled WGS sequence"/>
</dbReference>
<evidence type="ECO:0000256" key="1">
    <source>
        <dbReference type="SAM" id="MobiDB-lite"/>
    </source>
</evidence>
<sequence>MENSTILKLNKKAFYGITVMLSIFIFPLITAFGEPSFPDTVIMAHKDTDGDGHPDSCDIDDDGDGIIDTVEDANLDKDCDPTTNPTDTDGDGIPDYLDLDSDNDGILDNVEAQTTAGYIAPSGKDVDCNGLDDIYEEHPGDCGGLIPVDTDGDHTPDYKDLDSDNDGCYDTMEAGFVDALVVGDRDGLLGNTAPPLIDAHGLVTSGQNGEGYTWPIDANNNGILDFREAGCSYACSGPMTVDDTASTPQDTAVVIDIFDNDSGIPADGTITISDPSHGMVTRNDNGTPDDLTDDTVTYTPAPGYNGTDCFKYTVCDTNGNSSTATVTVRVGTCPVIDVVDDYVTTPKDTPVDIDILDNDSGIPTDGELTVTQPDNGTVTVNDNGTPDDITDDTVTYTPDPDFVGTDDFEYTVCDTHGNCDTATVTVDCGLPDLEVVDDYASTPKDTPVDIDILDNDSGIPTDGELTVTQPDNGTVTVNDNGTPDDITDDTVTYTPDPDFVGTDDFEYTVCDTHGNCETATVTVDCGLPILDVVDDYASTPKDTPVDIDILDNDSGIPTDGELTVTQPDNGTVTVNDNGTPDDITDDTVTYTPDTDFVGTDEFEYTVCDSKGNCDTASVTVDCGLPGLDVVDDTASTPEDTAVNIDILANDTGIPADGT</sequence>
<keyword evidence="2" id="KW-0472">Membrane</keyword>
<keyword evidence="2" id="KW-1133">Transmembrane helix</keyword>
<organism evidence="3 4">
    <name type="scientific">Cerina litoralis</name>
    <dbReference type="NCBI Taxonomy" id="2874477"/>
    <lineage>
        <taxon>Bacteria</taxon>
        <taxon>Pseudomonadati</taxon>
        <taxon>Bacteroidota</taxon>
        <taxon>Flavobacteriia</taxon>
        <taxon>Flavobacteriales</taxon>
        <taxon>Flavobacteriaceae</taxon>
        <taxon>Cerina</taxon>
    </lineage>
</organism>
<comment type="caution">
    <text evidence="3">The sequence shown here is derived from an EMBL/GenBank/DDBJ whole genome shotgun (WGS) entry which is preliminary data.</text>
</comment>
<name>A0AAE3JTV5_9FLAO</name>